<keyword evidence="1" id="KW-0479">Metal-binding</keyword>
<evidence type="ECO:0000256" key="3">
    <source>
        <dbReference type="ARBA" id="ARBA00022833"/>
    </source>
</evidence>
<evidence type="ECO:0000256" key="5">
    <source>
        <dbReference type="ARBA" id="ARBA00023163"/>
    </source>
</evidence>
<reference evidence="9 10" key="1">
    <citation type="submission" date="2015-11" db="EMBL/GenBank/DDBJ databases">
        <title>The genome of Debaryomyces fabryi.</title>
        <authorList>
            <person name="Tafer H."/>
            <person name="Lopandic K."/>
        </authorList>
    </citation>
    <scope>NUCLEOTIDE SEQUENCE [LARGE SCALE GENOMIC DNA]</scope>
    <source>
        <strain evidence="9 10">CBS 789</strain>
    </source>
</reference>
<sequence>MGSFDTNASSRPRIGKSSGELSKINVKLPPIHELASNSSYGHSSISPRIPHGNIHPNLGNESLDKYRYQVNSSTPAYYAGSETRAPINYTNKILPTHSTSYYDKPPLTQYQYYTSPPTLTYPPVGYPPHHAMYYSQYSPQVPTIAGSNHFVAPEVINKTSNVCQRCGTTETPEWRRGPGGMKTLCNACGLFHAKLVKRKGAALAAKEVLNNKVCKGKNGRRISIKKNSIDSDRLKNEMFTSLTAPNSNAKNNTSNVGELPTPPTSQFSPALIRH</sequence>
<dbReference type="OrthoDB" id="2162994at2759"/>
<gene>
    <name evidence="9" type="ORF">AC631_03791</name>
</gene>
<feature type="compositionally biased region" description="Polar residues" evidence="7">
    <location>
        <begin position="1"/>
        <end position="10"/>
    </location>
</feature>
<dbReference type="PANTHER" id="PTHR47172:SF24">
    <property type="entry name" value="GATA ZINC FINGER DOMAIN-CONTAINING PROTEIN 14-RELATED"/>
    <property type="match status" value="1"/>
</dbReference>
<keyword evidence="3" id="KW-0862">Zinc</keyword>
<comment type="caution">
    <text evidence="9">The sequence shown here is derived from an EMBL/GenBank/DDBJ whole genome shotgun (WGS) entry which is preliminary data.</text>
</comment>
<dbReference type="InterPro" id="IPR000679">
    <property type="entry name" value="Znf_GATA"/>
</dbReference>
<keyword evidence="4" id="KW-0805">Transcription regulation</keyword>
<dbReference type="InterPro" id="IPR013088">
    <property type="entry name" value="Znf_NHR/GATA"/>
</dbReference>
<dbReference type="Pfam" id="PF00320">
    <property type="entry name" value="GATA"/>
    <property type="match status" value="1"/>
</dbReference>
<feature type="region of interest" description="Disordered" evidence="7">
    <location>
        <begin position="241"/>
        <end position="274"/>
    </location>
</feature>
<dbReference type="GeneID" id="26840800"/>
<dbReference type="SUPFAM" id="SSF57716">
    <property type="entry name" value="Glucocorticoid receptor-like (DNA-binding domain)"/>
    <property type="match status" value="1"/>
</dbReference>
<dbReference type="RefSeq" id="XP_015466566.1">
    <property type="nucleotide sequence ID" value="XM_015612620.1"/>
</dbReference>
<dbReference type="SMART" id="SM00401">
    <property type="entry name" value="ZnF_GATA"/>
    <property type="match status" value="1"/>
</dbReference>
<evidence type="ECO:0000256" key="7">
    <source>
        <dbReference type="SAM" id="MobiDB-lite"/>
    </source>
</evidence>
<organism evidence="9 10">
    <name type="scientific">Debaryomyces fabryi</name>
    <dbReference type="NCBI Taxonomy" id="58627"/>
    <lineage>
        <taxon>Eukaryota</taxon>
        <taxon>Fungi</taxon>
        <taxon>Dikarya</taxon>
        <taxon>Ascomycota</taxon>
        <taxon>Saccharomycotina</taxon>
        <taxon>Pichiomycetes</taxon>
        <taxon>Debaryomycetaceae</taxon>
        <taxon>Debaryomyces</taxon>
    </lineage>
</organism>
<proteinExistence type="predicted"/>
<dbReference type="PANTHER" id="PTHR47172">
    <property type="entry name" value="OS01G0976800 PROTEIN"/>
    <property type="match status" value="1"/>
</dbReference>
<dbReference type="GO" id="GO:0043565">
    <property type="term" value="F:sequence-specific DNA binding"/>
    <property type="evidence" value="ECO:0007669"/>
    <property type="project" value="InterPro"/>
</dbReference>
<protein>
    <recommendedName>
        <fullName evidence="8">GATA-type domain-containing protein</fullName>
    </recommendedName>
</protein>
<keyword evidence="2 6" id="KW-0863">Zinc-finger</keyword>
<evidence type="ECO:0000256" key="6">
    <source>
        <dbReference type="PROSITE-ProRule" id="PRU00094"/>
    </source>
</evidence>
<dbReference type="GO" id="GO:0006355">
    <property type="term" value="P:regulation of DNA-templated transcription"/>
    <property type="evidence" value="ECO:0007669"/>
    <property type="project" value="InterPro"/>
</dbReference>
<evidence type="ECO:0000256" key="1">
    <source>
        <dbReference type="ARBA" id="ARBA00022723"/>
    </source>
</evidence>
<keyword evidence="5" id="KW-0804">Transcription</keyword>
<evidence type="ECO:0000256" key="4">
    <source>
        <dbReference type="ARBA" id="ARBA00023015"/>
    </source>
</evidence>
<name>A0A0V1PWA4_9ASCO</name>
<accession>A0A0V1PWA4</accession>
<feature type="region of interest" description="Disordered" evidence="7">
    <location>
        <begin position="1"/>
        <end position="21"/>
    </location>
</feature>
<feature type="compositionally biased region" description="Polar residues" evidence="7">
    <location>
        <begin position="241"/>
        <end position="256"/>
    </location>
</feature>
<feature type="domain" description="GATA-type" evidence="8">
    <location>
        <begin position="157"/>
        <end position="192"/>
    </location>
</feature>
<evidence type="ECO:0000256" key="2">
    <source>
        <dbReference type="ARBA" id="ARBA00022771"/>
    </source>
</evidence>
<dbReference type="Proteomes" id="UP000054251">
    <property type="component" value="Unassembled WGS sequence"/>
</dbReference>
<keyword evidence="10" id="KW-1185">Reference proteome</keyword>
<dbReference type="AlphaFoldDB" id="A0A0V1PWA4"/>
<evidence type="ECO:0000313" key="9">
    <source>
        <dbReference type="EMBL" id="KSA00464.1"/>
    </source>
</evidence>
<dbReference type="PROSITE" id="PS50114">
    <property type="entry name" value="GATA_ZN_FINGER_2"/>
    <property type="match status" value="1"/>
</dbReference>
<dbReference type="Gene3D" id="3.30.50.10">
    <property type="entry name" value="Erythroid Transcription Factor GATA-1, subunit A"/>
    <property type="match status" value="1"/>
</dbReference>
<evidence type="ECO:0000259" key="8">
    <source>
        <dbReference type="PROSITE" id="PS50114"/>
    </source>
</evidence>
<dbReference type="EMBL" id="LMYN01000087">
    <property type="protein sequence ID" value="KSA00464.1"/>
    <property type="molecule type" value="Genomic_DNA"/>
</dbReference>
<evidence type="ECO:0000313" key="10">
    <source>
        <dbReference type="Proteomes" id="UP000054251"/>
    </source>
</evidence>
<dbReference type="CDD" id="cd00202">
    <property type="entry name" value="ZnF_GATA"/>
    <property type="match status" value="1"/>
</dbReference>
<dbReference type="GO" id="GO:0008270">
    <property type="term" value="F:zinc ion binding"/>
    <property type="evidence" value="ECO:0007669"/>
    <property type="project" value="UniProtKB-KW"/>
</dbReference>